<comment type="subcellular location">
    <subcellularLocation>
        <location evidence="1">Cell membrane</location>
        <topology evidence="1">Multi-pass membrane protein</topology>
    </subcellularLocation>
</comment>
<dbReference type="PROSITE" id="PS50262">
    <property type="entry name" value="G_PROTEIN_RECEP_F1_2"/>
    <property type="match status" value="1"/>
</dbReference>
<dbReference type="GO" id="GO:0004984">
    <property type="term" value="F:olfactory receptor activity"/>
    <property type="evidence" value="ECO:0000318"/>
    <property type="project" value="GO_Central"/>
</dbReference>
<accession>A0A8J0U994</accession>
<keyword evidence="2" id="KW-1003">Cell membrane</keyword>
<keyword evidence="10" id="KW-0807">Transducer</keyword>
<feature type="transmembrane region" description="Helical" evidence="11">
    <location>
        <begin position="31"/>
        <end position="53"/>
    </location>
</feature>
<dbReference type="FunFam" id="1.20.1070.10:FF:000013">
    <property type="entry name" value="Olfactory receptor"/>
    <property type="match status" value="1"/>
</dbReference>
<feature type="transmembrane region" description="Helical" evidence="11">
    <location>
        <begin position="242"/>
        <end position="260"/>
    </location>
</feature>
<keyword evidence="5" id="KW-0552">Olfaction</keyword>
<evidence type="ECO:0000313" key="13">
    <source>
        <dbReference type="Proteomes" id="UP000186698"/>
    </source>
</evidence>
<dbReference type="InterPro" id="IPR000725">
    <property type="entry name" value="Olfact_rcpt"/>
</dbReference>
<evidence type="ECO:0000256" key="7">
    <source>
        <dbReference type="ARBA" id="ARBA00023040"/>
    </source>
</evidence>
<proteinExistence type="predicted"/>
<dbReference type="GO" id="GO:0005886">
    <property type="term" value="C:plasma membrane"/>
    <property type="evidence" value="ECO:0000318"/>
    <property type="project" value="GO_Central"/>
</dbReference>
<keyword evidence="9 14" id="KW-0675">Receptor</keyword>
<evidence type="ECO:0000259" key="12">
    <source>
        <dbReference type="PROSITE" id="PS50262"/>
    </source>
</evidence>
<dbReference type="GeneID" id="108708774"/>
<evidence type="ECO:0000256" key="10">
    <source>
        <dbReference type="ARBA" id="ARBA00023224"/>
    </source>
</evidence>
<keyword evidence="6 11" id="KW-1133">Transmembrane helix</keyword>
<keyword evidence="7" id="KW-0297">G-protein coupled receptor</keyword>
<keyword evidence="4 11" id="KW-0812">Transmembrane</keyword>
<feature type="transmembrane region" description="Helical" evidence="11">
    <location>
        <begin position="65"/>
        <end position="84"/>
    </location>
</feature>
<feature type="domain" description="G-protein coupled receptors family 1 profile" evidence="12">
    <location>
        <begin position="47"/>
        <end position="297"/>
    </location>
</feature>
<evidence type="ECO:0000256" key="1">
    <source>
        <dbReference type="ARBA" id="ARBA00004651"/>
    </source>
</evidence>
<feature type="transmembrane region" description="Helical" evidence="11">
    <location>
        <begin position="200"/>
        <end position="221"/>
    </location>
</feature>
<dbReference type="GO" id="GO:0004930">
    <property type="term" value="F:G protein-coupled receptor activity"/>
    <property type="evidence" value="ECO:0007669"/>
    <property type="project" value="UniProtKB-KW"/>
</dbReference>
<dbReference type="PRINTS" id="PR00245">
    <property type="entry name" value="OLFACTORYR"/>
</dbReference>
<dbReference type="InterPro" id="IPR050402">
    <property type="entry name" value="OR51/52/56-like"/>
</dbReference>
<dbReference type="InterPro" id="IPR017452">
    <property type="entry name" value="GPCR_Rhodpsn_7TM"/>
</dbReference>
<evidence type="ECO:0000256" key="11">
    <source>
        <dbReference type="SAM" id="Phobius"/>
    </source>
</evidence>
<dbReference type="PANTHER" id="PTHR26450">
    <property type="entry name" value="OLFACTORY RECEPTOR 56B1-RELATED"/>
    <property type="match status" value="1"/>
</dbReference>
<evidence type="ECO:0000256" key="9">
    <source>
        <dbReference type="ARBA" id="ARBA00023170"/>
    </source>
</evidence>
<dbReference type="PANTHER" id="PTHR26450:SF443">
    <property type="entry name" value="OLFACTORY RECEPTOR"/>
    <property type="match status" value="1"/>
</dbReference>
<reference evidence="14" key="1">
    <citation type="submission" date="2025-08" db="UniProtKB">
        <authorList>
            <consortium name="RefSeq"/>
        </authorList>
    </citation>
    <scope>IDENTIFICATION</scope>
    <source>
        <strain evidence="14">J_2021</strain>
        <tissue evidence="14">Erythrocytes</tissue>
    </source>
</reference>
<evidence type="ECO:0000256" key="8">
    <source>
        <dbReference type="ARBA" id="ARBA00023136"/>
    </source>
</evidence>
<evidence type="ECO:0000313" key="14">
    <source>
        <dbReference type="RefSeq" id="XP_018103301.2"/>
    </source>
</evidence>
<protein>
    <submittedName>
        <fullName evidence="14">Olfactory receptor 52K1</fullName>
    </submittedName>
</protein>
<dbReference type="Pfam" id="PF13853">
    <property type="entry name" value="7tm_4"/>
    <property type="match status" value="1"/>
</dbReference>
<gene>
    <name evidence="14" type="primary">LOC108708774</name>
</gene>
<keyword evidence="8 11" id="KW-0472">Membrane</keyword>
<keyword evidence="3" id="KW-0716">Sensory transduction</keyword>
<dbReference type="PRINTS" id="PR00237">
    <property type="entry name" value="GPCRRHODOPSN"/>
</dbReference>
<feature type="transmembrane region" description="Helical" evidence="11">
    <location>
        <begin position="104"/>
        <end position="124"/>
    </location>
</feature>
<name>A0A8J0U994_XENLA</name>
<dbReference type="SUPFAM" id="SSF81321">
    <property type="entry name" value="Family A G protein-coupled receptor-like"/>
    <property type="match status" value="1"/>
</dbReference>
<evidence type="ECO:0000256" key="6">
    <source>
        <dbReference type="ARBA" id="ARBA00022989"/>
    </source>
</evidence>
<feature type="transmembrane region" description="Helical" evidence="11">
    <location>
        <begin position="280"/>
        <end position="299"/>
    </location>
</feature>
<dbReference type="KEGG" id="xla:108708774"/>
<evidence type="ECO:0000256" key="3">
    <source>
        <dbReference type="ARBA" id="ARBA00022606"/>
    </source>
</evidence>
<dbReference type="Gene3D" id="1.20.1070.10">
    <property type="entry name" value="Rhodopsin 7-helix transmembrane proteins"/>
    <property type="match status" value="1"/>
</dbReference>
<feature type="transmembrane region" description="Helical" evidence="11">
    <location>
        <begin position="145"/>
        <end position="167"/>
    </location>
</feature>
<organism evidence="13 14">
    <name type="scientific">Xenopus laevis</name>
    <name type="common">African clawed frog</name>
    <dbReference type="NCBI Taxonomy" id="8355"/>
    <lineage>
        <taxon>Eukaryota</taxon>
        <taxon>Metazoa</taxon>
        <taxon>Chordata</taxon>
        <taxon>Craniata</taxon>
        <taxon>Vertebrata</taxon>
        <taxon>Euteleostomi</taxon>
        <taxon>Amphibia</taxon>
        <taxon>Batrachia</taxon>
        <taxon>Anura</taxon>
        <taxon>Pipoidea</taxon>
        <taxon>Pipidae</taxon>
        <taxon>Xenopodinae</taxon>
        <taxon>Xenopus</taxon>
        <taxon>Xenopus</taxon>
    </lineage>
</organism>
<evidence type="ECO:0000256" key="4">
    <source>
        <dbReference type="ARBA" id="ARBA00022692"/>
    </source>
</evidence>
<keyword evidence="13" id="KW-1185">Reference proteome</keyword>
<evidence type="ECO:0000256" key="2">
    <source>
        <dbReference type="ARBA" id="ARBA00022475"/>
    </source>
</evidence>
<dbReference type="Proteomes" id="UP000186698">
    <property type="component" value="Chromosome 2L"/>
</dbReference>
<sequence>METSSLNQSKSSFSHTQFILLTFPGVSSHRYLLVIPFFSTYVVILYCNSLVIYKIWMEKRLHTPMYSLIALLLLVNIICTTTVLPKMVLVLLGLNQISLVECLVQMFSAISMIMLKSIMLLLMAMDRYVAICKPLRYHNIITKRFLAQLLALGLTRNCLFLLPIVILSSKVQFCKSNVIWHYLCEDITLLSLGCGEAPRLQVFGILVRTIITVCDVSIFIVSYIKVLHTAMQLVVGQARRTALHTCTTHLLVAIPIYSFGLLSSIVNKIEASISYDIRNLFSVFYIFLPAFVNPIIYGFRVKEIKGSLVKPWWKK</sequence>
<dbReference type="AlphaFoldDB" id="A0A8J0U994"/>
<dbReference type="RefSeq" id="XP_018103301.2">
    <property type="nucleotide sequence ID" value="XM_018247812.2"/>
</dbReference>
<dbReference type="OrthoDB" id="5969463at2759"/>
<dbReference type="InterPro" id="IPR000276">
    <property type="entry name" value="GPCR_Rhodpsn"/>
</dbReference>
<evidence type="ECO:0000256" key="5">
    <source>
        <dbReference type="ARBA" id="ARBA00022725"/>
    </source>
</evidence>